<dbReference type="Pfam" id="PF13400">
    <property type="entry name" value="Tad"/>
    <property type="match status" value="1"/>
</dbReference>
<sequence>MERKRSRGTSLVLTAFAIFALLATAALAIDWGLVYLARHQLQNFVDAAALAGAQELPDAAQAKQAAAENYARNYGENFRVPPPTPQTISCPPSDPDLQLTTTCYEIGDDLVHITTPYRRTGDPSPNPNLINVKACRVVSLFFARVLGVRQIRVCAKATAIGSRPAIARGLVVLDPSGGNALWLQGNARLRVLDGSVIVNSSANNALFVQGNASLTAQQIAIVGNYQLQGNASVTPTPLTGQPPTPDPLASLPPPSTSGLPVFPGQTIGGNRNVVLQPGIYTGRIRVWGNAIVTLQPGIYILRGGLLVSGNGRVKGDGVLLYNENGRIEVQGNGELRLSAPTSGTYQGITIFQSRSNTQPLWFSGNANLRISGTIYAPRGEIHFQGNADLQDSMVIAWRVKLQGNSQVTIKAKEPPFAADGEIAIGLVE</sequence>
<evidence type="ECO:0000313" key="3">
    <source>
        <dbReference type="Proteomes" id="UP001204798"/>
    </source>
</evidence>
<name>A0ABT2ELK0_9BACT</name>
<proteinExistence type="predicted"/>
<keyword evidence="3" id="KW-1185">Reference proteome</keyword>
<dbReference type="EMBL" id="JANUCP010000002">
    <property type="protein sequence ID" value="MCS3918817.1"/>
    <property type="molecule type" value="Genomic_DNA"/>
</dbReference>
<protein>
    <recommendedName>
        <fullName evidence="1">Putative Flp pilus-assembly TadG-like N-terminal domain-containing protein</fullName>
    </recommendedName>
</protein>
<evidence type="ECO:0000313" key="2">
    <source>
        <dbReference type="EMBL" id="MCS3918817.1"/>
    </source>
</evidence>
<gene>
    <name evidence="2" type="ORF">M2350_001217</name>
</gene>
<evidence type="ECO:0000259" key="1">
    <source>
        <dbReference type="Pfam" id="PF13400"/>
    </source>
</evidence>
<dbReference type="Proteomes" id="UP001204798">
    <property type="component" value="Unassembled WGS sequence"/>
</dbReference>
<comment type="caution">
    <text evidence="2">The sequence shown here is derived from an EMBL/GenBank/DDBJ whole genome shotgun (WGS) entry which is preliminary data.</text>
</comment>
<reference evidence="2 3" key="1">
    <citation type="submission" date="2022-08" db="EMBL/GenBank/DDBJ databases">
        <title>Bacterial and archaeal communities from various locations to study Microbial Dark Matter (Phase II).</title>
        <authorList>
            <person name="Stepanauskas R."/>
        </authorList>
    </citation>
    <scope>NUCLEOTIDE SEQUENCE [LARGE SCALE GENOMIC DNA]</scope>
    <source>
        <strain evidence="2 3">PD1</strain>
    </source>
</reference>
<dbReference type="RefSeq" id="WP_259094865.1">
    <property type="nucleotide sequence ID" value="NZ_CP130454.1"/>
</dbReference>
<accession>A0ABT2ELK0</accession>
<feature type="domain" description="Putative Flp pilus-assembly TadG-like N-terminal" evidence="1">
    <location>
        <begin position="10"/>
        <end position="54"/>
    </location>
</feature>
<organism evidence="2 3">
    <name type="scientific">Candidatus Fervidibacter sacchari</name>
    <dbReference type="NCBI Taxonomy" id="1448929"/>
    <lineage>
        <taxon>Bacteria</taxon>
        <taxon>Candidatus Fervidibacterota</taxon>
        <taxon>Candidatus Fervidibacter</taxon>
    </lineage>
</organism>
<dbReference type="InterPro" id="IPR028087">
    <property type="entry name" value="Tad_N"/>
</dbReference>